<keyword evidence="3 6" id="KW-0547">Nucleotide-binding</keyword>
<feature type="compositionally biased region" description="Low complexity" evidence="7">
    <location>
        <begin position="336"/>
        <end position="366"/>
    </location>
</feature>
<feature type="compositionally biased region" description="Polar residues" evidence="7">
    <location>
        <begin position="1024"/>
        <end position="1039"/>
    </location>
</feature>
<reference evidence="10 11" key="1">
    <citation type="submission" date="2020-08" db="EMBL/GenBank/DDBJ databases">
        <authorList>
            <person name="Newling K."/>
            <person name="Davey J."/>
            <person name="Forrester S."/>
        </authorList>
    </citation>
    <scope>NUCLEOTIDE SEQUENCE [LARGE SCALE GENOMIC DNA]</scope>
    <source>
        <strain evidence="11">Crithidia deanei Carvalho (ATCC PRA-265)</strain>
    </source>
</reference>
<dbReference type="VEuPathDB" id="TriTrypDB:ADEAN_000208700"/>
<name>A0A7G2C4J1_9TRYP</name>
<dbReference type="Gene3D" id="3.30.200.20">
    <property type="entry name" value="Phosphorylase Kinase, domain 1"/>
    <property type="match status" value="1"/>
</dbReference>
<dbReference type="SMART" id="SM00220">
    <property type="entry name" value="S_TKc"/>
    <property type="match status" value="1"/>
</dbReference>
<dbReference type="InterPro" id="IPR011009">
    <property type="entry name" value="Kinase-like_dom_sf"/>
</dbReference>
<keyword evidence="1" id="KW-0723">Serine/threonine-protein kinase</keyword>
<dbReference type="InterPro" id="IPR002048">
    <property type="entry name" value="EF_hand_dom"/>
</dbReference>
<dbReference type="PANTHER" id="PTHR43895">
    <property type="entry name" value="CALCIUM/CALMODULIN-DEPENDENT PROTEIN KINASE KINASE-RELATED"/>
    <property type="match status" value="1"/>
</dbReference>
<dbReference type="Proteomes" id="UP000515908">
    <property type="component" value="Chromosome 03"/>
</dbReference>
<keyword evidence="4 10" id="KW-0418">Kinase</keyword>
<dbReference type="Pfam" id="PF00069">
    <property type="entry name" value="Pkinase"/>
    <property type="match status" value="2"/>
</dbReference>
<dbReference type="PROSITE" id="PS00107">
    <property type="entry name" value="PROTEIN_KINASE_ATP"/>
    <property type="match status" value="1"/>
</dbReference>
<keyword evidence="2" id="KW-0808">Transferase</keyword>
<evidence type="ECO:0000313" key="11">
    <source>
        <dbReference type="Proteomes" id="UP000515908"/>
    </source>
</evidence>
<accession>A0A7G2C4J1</accession>
<evidence type="ECO:0000256" key="7">
    <source>
        <dbReference type="SAM" id="MobiDB-lite"/>
    </source>
</evidence>
<feature type="compositionally biased region" description="Low complexity" evidence="7">
    <location>
        <begin position="395"/>
        <end position="405"/>
    </location>
</feature>
<evidence type="ECO:0000313" key="10">
    <source>
        <dbReference type="EMBL" id="CAD2214636.1"/>
    </source>
</evidence>
<dbReference type="SUPFAM" id="SSF47473">
    <property type="entry name" value="EF-hand"/>
    <property type="match status" value="1"/>
</dbReference>
<protein>
    <submittedName>
        <fullName evidence="10">Protein tyrosine kinase/Protein kinase domain containing protein, putative</fullName>
    </submittedName>
</protein>
<dbReference type="PANTHER" id="PTHR43895:SF92">
    <property type="entry name" value="PROTEIN KINASE DOMAIN-CONTAINING PROTEIN"/>
    <property type="match status" value="1"/>
</dbReference>
<feature type="binding site" evidence="6">
    <location>
        <position position="52"/>
    </location>
    <ligand>
        <name>ATP</name>
        <dbReference type="ChEBI" id="CHEBI:30616"/>
    </ligand>
</feature>
<keyword evidence="5 6" id="KW-0067">ATP-binding</keyword>
<feature type="domain" description="EF-hand" evidence="9">
    <location>
        <begin position="574"/>
        <end position="609"/>
    </location>
</feature>
<evidence type="ECO:0000259" key="8">
    <source>
        <dbReference type="PROSITE" id="PS50011"/>
    </source>
</evidence>
<feature type="compositionally biased region" description="Basic residues" evidence="7">
    <location>
        <begin position="413"/>
        <end position="425"/>
    </location>
</feature>
<dbReference type="GO" id="GO:0004674">
    <property type="term" value="F:protein serine/threonine kinase activity"/>
    <property type="evidence" value="ECO:0007669"/>
    <property type="project" value="UniProtKB-KW"/>
</dbReference>
<evidence type="ECO:0000256" key="2">
    <source>
        <dbReference type="ARBA" id="ARBA00022679"/>
    </source>
</evidence>
<dbReference type="InterPro" id="IPR011992">
    <property type="entry name" value="EF-hand-dom_pair"/>
</dbReference>
<proteinExistence type="predicted"/>
<feature type="domain" description="Protein kinase" evidence="8">
    <location>
        <begin position="23"/>
        <end position="535"/>
    </location>
</feature>
<dbReference type="AlphaFoldDB" id="A0A7G2C4J1"/>
<feature type="region of interest" description="Disordered" evidence="7">
    <location>
        <begin position="1084"/>
        <end position="1122"/>
    </location>
</feature>
<feature type="region of interest" description="Disordered" evidence="7">
    <location>
        <begin position="928"/>
        <end position="1052"/>
    </location>
</feature>
<dbReference type="InterPro" id="IPR008271">
    <property type="entry name" value="Ser/Thr_kinase_AS"/>
</dbReference>
<dbReference type="Gene3D" id="1.10.510.10">
    <property type="entry name" value="Transferase(Phosphotransferase) domain 1"/>
    <property type="match status" value="2"/>
</dbReference>
<feature type="compositionally biased region" description="Basic and acidic residues" evidence="7">
    <location>
        <begin position="952"/>
        <end position="967"/>
    </location>
</feature>
<dbReference type="PROSITE" id="PS50011">
    <property type="entry name" value="PROTEIN_KINASE_DOM"/>
    <property type="match status" value="1"/>
</dbReference>
<dbReference type="InterPro" id="IPR017441">
    <property type="entry name" value="Protein_kinase_ATP_BS"/>
</dbReference>
<dbReference type="PROSITE" id="PS00108">
    <property type="entry name" value="PROTEIN_KINASE_ST"/>
    <property type="match status" value="1"/>
</dbReference>
<dbReference type="GO" id="GO:0005509">
    <property type="term" value="F:calcium ion binding"/>
    <property type="evidence" value="ECO:0007669"/>
    <property type="project" value="InterPro"/>
</dbReference>
<feature type="region of interest" description="Disordered" evidence="7">
    <location>
        <begin position="1149"/>
        <end position="1184"/>
    </location>
</feature>
<dbReference type="SUPFAM" id="SSF56112">
    <property type="entry name" value="Protein kinase-like (PK-like)"/>
    <property type="match status" value="2"/>
</dbReference>
<dbReference type="EMBL" id="LR877147">
    <property type="protein sequence ID" value="CAD2214636.1"/>
    <property type="molecule type" value="Genomic_DNA"/>
</dbReference>
<keyword evidence="11" id="KW-1185">Reference proteome</keyword>
<feature type="compositionally biased region" description="Polar residues" evidence="7">
    <location>
        <begin position="975"/>
        <end position="989"/>
    </location>
</feature>
<gene>
    <name evidence="10" type="ORF">ADEAN_000208700</name>
</gene>
<dbReference type="PROSITE" id="PS50222">
    <property type="entry name" value="EF_HAND_2"/>
    <property type="match status" value="2"/>
</dbReference>
<organism evidence="10 11">
    <name type="scientific">Angomonas deanei</name>
    <dbReference type="NCBI Taxonomy" id="59799"/>
    <lineage>
        <taxon>Eukaryota</taxon>
        <taxon>Discoba</taxon>
        <taxon>Euglenozoa</taxon>
        <taxon>Kinetoplastea</taxon>
        <taxon>Metakinetoplastina</taxon>
        <taxon>Trypanosomatida</taxon>
        <taxon>Trypanosomatidae</taxon>
        <taxon>Strigomonadinae</taxon>
        <taxon>Angomonas</taxon>
    </lineage>
</organism>
<evidence type="ECO:0000259" key="9">
    <source>
        <dbReference type="PROSITE" id="PS50222"/>
    </source>
</evidence>
<dbReference type="InterPro" id="IPR000719">
    <property type="entry name" value="Prot_kinase_dom"/>
</dbReference>
<evidence type="ECO:0000256" key="3">
    <source>
        <dbReference type="ARBA" id="ARBA00022741"/>
    </source>
</evidence>
<sequence>MANTAEFTGTIDLEEEAQVLKDYVIGQRLGEGSYGSVFVVKYIPSGENFAVKVLQKEDLFAPVLSMFGGDLADFSSPLMRTETDEPSSPTSVYSPLDPRRKLIESLEKKIIQEATVLQALNHPHIVNFFKFFNSTVAFYFIMELAEGGELFDLIISKGYFNEDEARCFFQQLISAIDYCHREGVAHKDLKAENLLLTSDNRLVVCDFGFSSKNSFRNMDDPEENVGAGDANMLLPEENNAFNPFGTLHYMSPEAVAASTVNAFAEEEDNTGGVFTATYCNTNERIRTFSPESPIGAGAPMWSDYANSFGSNGGDSPFLRQYTEKNGSIDRVKPPKVSSSGNLSVDSNSLPPRNGNNHNHSGGSSNNVDTQCSKETKKEKRGFMKTFFGEKGPRNSRSTLFSTSSSSDDEPHHHGSTRNRRKRKADKRGGTKADVLSDPQPQSPILARPKRVDVDPFMQDLWSAGVILFFMLTGRLPFDGRDDEETMHLIEEAQFSFTEEEVERLSPETRRFVSKMLEIDPNNRPTTEEIIHHPWFTTNIDPADFPHRDDLHKDETSPQNSFLNFRNRNSVITFDEEKAISTAFHKIDTDGFGKITRDQIRDMLTFLHQDMVPSADISELFYLFTGDPNGTEITYEQFRSAWVNSDLAHTPFTHSSEFQLGNIIGTEMDEVERKVVRQLRTAFDFVDTTHSGFISVNQLRSVFEKCEIEASEEDLVSLVKFFQEQDMMEKNPSMGSGVGSTPPVSPTSFHNHNNCCSLGISFDAFVMGIVKREILLYHPLGRKLAAATNLAALFQSRNVTECVRHGFLVIGLQGVVLNKLTSVSERLLLLYTDEVVSNTENIYSFRYLGSSALLSGVRMEAAAPAFATSAAAQLSHSSPNTGQRGSMSSVDFARSLQHFSQSASSFSVSNAGNLANPVPTIADLHRSMRSKSHRLPKKMGLLSSPPATYHRVTSPDDRKDKVPPKAEHSSPLCAPTLSSSVKTNKSNQIPNTNTNTNKMTEESDDLRSNYSSDRDSMSIYGTEGARSNASSPTSKTSLGYTTAPKEDGETLKKGSSLEAAINHMEAHYSSNDLASSIPIDSHVDVMKIGGSPKNRTKTRPAPLVLPPSEKKKKVPKKNSDSGLHELSKEAKEALYPPEGHHALEMDLVNSSSGMNASTGSGKPQEGNSQRKLSQSASANSATKFGRSVSNNYSSNAFGHRHLSYGQGGSGAIGQVNGVCDVDIILAPACLGYTLVRFRRIHGKTSDFHEAVSFVTNLLELERQQAIEDIMPRGESELM</sequence>
<dbReference type="Gene3D" id="1.10.238.10">
    <property type="entry name" value="EF-hand"/>
    <property type="match status" value="1"/>
</dbReference>
<feature type="region of interest" description="Disordered" evidence="7">
    <location>
        <begin position="326"/>
        <end position="445"/>
    </location>
</feature>
<feature type="compositionally biased region" description="Basic and acidic residues" evidence="7">
    <location>
        <begin position="998"/>
        <end position="1015"/>
    </location>
</feature>
<evidence type="ECO:0000256" key="1">
    <source>
        <dbReference type="ARBA" id="ARBA00022527"/>
    </source>
</evidence>
<evidence type="ECO:0000256" key="6">
    <source>
        <dbReference type="PROSITE-ProRule" id="PRU10141"/>
    </source>
</evidence>
<evidence type="ECO:0000256" key="5">
    <source>
        <dbReference type="ARBA" id="ARBA00022840"/>
    </source>
</evidence>
<evidence type="ECO:0000256" key="4">
    <source>
        <dbReference type="ARBA" id="ARBA00022777"/>
    </source>
</evidence>
<dbReference type="GO" id="GO:0007165">
    <property type="term" value="P:signal transduction"/>
    <property type="evidence" value="ECO:0007669"/>
    <property type="project" value="TreeGrafter"/>
</dbReference>
<dbReference type="GO" id="GO:0005524">
    <property type="term" value="F:ATP binding"/>
    <property type="evidence" value="ECO:0007669"/>
    <property type="project" value="UniProtKB-UniRule"/>
</dbReference>
<feature type="domain" description="EF-hand" evidence="9">
    <location>
        <begin position="673"/>
        <end position="708"/>
    </location>
</feature>
<feature type="compositionally biased region" description="Basic and acidic residues" evidence="7">
    <location>
        <begin position="371"/>
        <end position="381"/>
    </location>
</feature>